<evidence type="ECO:0000256" key="11">
    <source>
        <dbReference type="ARBA" id="ARBA00047899"/>
    </source>
</evidence>
<organism evidence="18 19">
    <name type="scientific">Heracleum sosnowskyi</name>
    <dbReference type="NCBI Taxonomy" id="360622"/>
    <lineage>
        <taxon>Eukaryota</taxon>
        <taxon>Viridiplantae</taxon>
        <taxon>Streptophyta</taxon>
        <taxon>Embryophyta</taxon>
        <taxon>Tracheophyta</taxon>
        <taxon>Spermatophyta</taxon>
        <taxon>Magnoliopsida</taxon>
        <taxon>eudicotyledons</taxon>
        <taxon>Gunneridae</taxon>
        <taxon>Pentapetalae</taxon>
        <taxon>asterids</taxon>
        <taxon>campanulids</taxon>
        <taxon>Apiales</taxon>
        <taxon>Apiaceae</taxon>
        <taxon>Apioideae</taxon>
        <taxon>apioid superclade</taxon>
        <taxon>Tordylieae</taxon>
        <taxon>Tordyliinae</taxon>
        <taxon>Heracleum</taxon>
    </lineage>
</organism>
<dbReference type="SMART" id="SM00220">
    <property type="entry name" value="S_TKc"/>
    <property type="match status" value="1"/>
</dbReference>
<keyword evidence="4" id="KW-0732">Signal</keyword>
<dbReference type="CDD" id="cd00028">
    <property type="entry name" value="B_lectin"/>
    <property type="match status" value="1"/>
</dbReference>
<dbReference type="Proteomes" id="UP001237642">
    <property type="component" value="Unassembled WGS sequence"/>
</dbReference>
<keyword evidence="19" id="KW-1185">Reference proteome</keyword>
<keyword evidence="14" id="KW-0812">Transmembrane</keyword>
<keyword evidence="5 13" id="KW-0547">Nucleotide-binding</keyword>
<dbReference type="AlphaFoldDB" id="A0AAD8J367"/>
<dbReference type="Gene3D" id="1.10.510.10">
    <property type="entry name" value="Transferase(Phosphotransferase) domain 1"/>
    <property type="match status" value="1"/>
</dbReference>
<reference evidence="18" key="1">
    <citation type="submission" date="2023-02" db="EMBL/GenBank/DDBJ databases">
        <title>Genome of toxic invasive species Heracleum sosnowskyi carries increased number of genes despite the absence of recent whole-genome duplications.</title>
        <authorList>
            <person name="Schelkunov M."/>
            <person name="Shtratnikova V."/>
            <person name="Makarenko M."/>
            <person name="Klepikova A."/>
            <person name="Omelchenko D."/>
            <person name="Novikova G."/>
            <person name="Obukhova E."/>
            <person name="Bogdanov V."/>
            <person name="Penin A."/>
            <person name="Logacheva M."/>
        </authorList>
    </citation>
    <scope>NUCLEOTIDE SEQUENCE</scope>
    <source>
        <strain evidence="18">Hsosn_3</strain>
        <tissue evidence="18">Leaf</tissue>
    </source>
</reference>
<dbReference type="Pfam" id="PF00954">
    <property type="entry name" value="S_locus_glycop"/>
    <property type="match status" value="1"/>
</dbReference>
<dbReference type="InterPro" id="IPR024171">
    <property type="entry name" value="SRK-like_kinase"/>
</dbReference>
<dbReference type="SMART" id="SM00473">
    <property type="entry name" value="PAN_AP"/>
    <property type="match status" value="1"/>
</dbReference>
<evidence type="ECO:0000256" key="5">
    <source>
        <dbReference type="ARBA" id="ARBA00022741"/>
    </source>
</evidence>
<evidence type="ECO:0000259" key="15">
    <source>
        <dbReference type="PROSITE" id="PS50011"/>
    </source>
</evidence>
<dbReference type="GO" id="GO:0004674">
    <property type="term" value="F:protein serine/threonine kinase activity"/>
    <property type="evidence" value="ECO:0007669"/>
    <property type="project" value="UniProtKB-KW"/>
</dbReference>
<dbReference type="Gene3D" id="3.30.200.20">
    <property type="entry name" value="Phosphorylase Kinase, domain 1"/>
    <property type="match status" value="1"/>
</dbReference>
<keyword evidence="1 13" id="KW-0723">Serine/threonine-protein kinase</keyword>
<dbReference type="InterPro" id="IPR001245">
    <property type="entry name" value="Ser-Thr/Tyr_kinase_cat_dom"/>
</dbReference>
<dbReference type="CDD" id="cd14066">
    <property type="entry name" value="STKc_IRAK"/>
    <property type="match status" value="1"/>
</dbReference>
<evidence type="ECO:0000256" key="10">
    <source>
        <dbReference type="ARBA" id="ARBA00023180"/>
    </source>
</evidence>
<dbReference type="Pfam" id="PF01453">
    <property type="entry name" value="B_lectin"/>
    <property type="match status" value="1"/>
</dbReference>
<keyword evidence="14" id="KW-1133">Transmembrane helix</keyword>
<dbReference type="FunFam" id="2.90.10.10:FF:000004">
    <property type="entry name" value="G-type lectin S-receptor-like serine/threonine-protein kinase"/>
    <property type="match status" value="1"/>
</dbReference>
<evidence type="ECO:0000313" key="18">
    <source>
        <dbReference type="EMBL" id="KAK1396411.1"/>
    </source>
</evidence>
<dbReference type="Gene3D" id="2.90.10.10">
    <property type="entry name" value="Bulb-type lectin domain"/>
    <property type="match status" value="1"/>
</dbReference>
<protein>
    <recommendedName>
        <fullName evidence="13">Receptor-like serine/threonine-protein kinase</fullName>
        <ecNumber evidence="13">2.7.11.1</ecNumber>
    </recommendedName>
</protein>
<gene>
    <name evidence="18" type="ORF">POM88_006274</name>
</gene>
<dbReference type="InterPro" id="IPR000858">
    <property type="entry name" value="S_locus_glycoprot_dom"/>
</dbReference>
<evidence type="ECO:0000256" key="7">
    <source>
        <dbReference type="ARBA" id="ARBA00022840"/>
    </source>
</evidence>
<reference evidence="18" key="2">
    <citation type="submission" date="2023-05" db="EMBL/GenBank/DDBJ databases">
        <authorList>
            <person name="Schelkunov M.I."/>
        </authorList>
    </citation>
    <scope>NUCLEOTIDE SEQUENCE</scope>
    <source>
        <strain evidence="18">Hsosn_3</strain>
        <tissue evidence="18">Leaf</tissue>
    </source>
</reference>
<dbReference type="InterPro" id="IPR011009">
    <property type="entry name" value="Kinase-like_dom_sf"/>
</dbReference>
<dbReference type="PANTHER" id="PTHR32444:SF235">
    <property type="entry name" value="OS01G0783900 PROTEIN"/>
    <property type="match status" value="1"/>
</dbReference>
<keyword evidence="14" id="KW-0472">Membrane</keyword>
<dbReference type="GO" id="GO:0005524">
    <property type="term" value="F:ATP binding"/>
    <property type="evidence" value="ECO:0007669"/>
    <property type="project" value="UniProtKB-KW"/>
</dbReference>
<dbReference type="InterPro" id="IPR008271">
    <property type="entry name" value="Ser/Thr_kinase_AS"/>
</dbReference>
<dbReference type="SUPFAM" id="SSF56112">
    <property type="entry name" value="Protein kinase-like (PK-like)"/>
    <property type="match status" value="1"/>
</dbReference>
<dbReference type="InterPro" id="IPR003609">
    <property type="entry name" value="Pan_app"/>
</dbReference>
<evidence type="ECO:0000259" key="16">
    <source>
        <dbReference type="PROSITE" id="PS50927"/>
    </source>
</evidence>
<dbReference type="InterPro" id="IPR000719">
    <property type="entry name" value="Prot_kinase_dom"/>
</dbReference>
<comment type="caution">
    <text evidence="18">The sequence shown here is derived from an EMBL/GenBank/DDBJ whole genome shotgun (WGS) entry which is preliminary data.</text>
</comment>
<keyword evidence="3 13" id="KW-0808">Transferase</keyword>
<dbReference type="PIRSF" id="PIRSF000641">
    <property type="entry name" value="SRK"/>
    <property type="match status" value="1"/>
</dbReference>
<feature type="domain" description="Apple" evidence="17">
    <location>
        <begin position="325"/>
        <end position="406"/>
    </location>
</feature>
<dbReference type="PROSITE" id="PS50948">
    <property type="entry name" value="PAN"/>
    <property type="match status" value="1"/>
</dbReference>
<dbReference type="SUPFAM" id="SSF51110">
    <property type="entry name" value="alpha-D-mannose-specific plant lectins"/>
    <property type="match status" value="1"/>
</dbReference>
<dbReference type="FunFam" id="3.30.200.20:FF:000195">
    <property type="entry name" value="G-type lectin S-receptor-like serine/threonine-protein kinase"/>
    <property type="match status" value="1"/>
</dbReference>
<dbReference type="PROSITE" id="PS50927">
    <property type="entry name" value="BULB_LECTIN"/>
    <property type="match status" value="1"/>
</dbReference>
<keyword evidence="8" id="KW-1015">Disulfide bond</keyword>
<feature type="domain" description="Protein kinase" evidence="15">
    <location>
        <begin position="486"/>
        <end position="768"/>
    </location>
</feature>
<dbReference type="PANTHER" id="PTHR32444">
    <property type="entry name" value="BULB-TYPE LECTIN DOMAIN-CONTAINING PROTEIN"/>
    <property type="match status" value="1"/>
</dbReference>
<feature type="transmembrane region" description="Helical" evidence="14">
    <location>
        <begin position="422"/>
        <end position="441"/>
    </location>
</feature>
<evidence type="ECO:0000256" key="12">
    <source>
        <dbReference type="ARBA" id="ARBA00048679"/>
    </source>
</evidence>
<evidence type="ECO:0000256" key="6">
    <source>
        <dbReference type="ARBA" id="ARBA00022777"/>
    </source>
</evidence>
<proteinExistence type="inferred from homology"/>
<evidence type="ECO:0000256" key="2">
    <source>
        <dbReference type="ARBA" id="ARBA00022553"/>
    </source>
</evidence>
<evidence type="ECO:0000256" key="4">
    <source>
        <dbReference type="ARBA" id="ARBA00022729"/>
    </source>
</evidence>
<dbReference type="SMART" id="SM00108">
    <property type="entry name" value="B_lectin"/>
    <property type="match status" value="1"/>
</dbReference>
<keyword evidence="9 18" id="KW-0675">Receptor</keyword>
<dbReference type="Pfam" id="PF07714">
    <property type="entry name" value="PK_Tyr_Ser-Thr"/>
    <property type="match status" value="1"/>
</dbReference>
<dbReference type="EC" id="2.7.11.1" evidence="13"/>
<evidence type="ECO:0000256" key="1">
    <source>
        <dbReference type="ARBA" id="ARBA00022527"/>
    </source>
</evidence>
<dbReference type="GO" id="GO:0048544">
    <property type="term" value="P:recognition of pollen"/>
    <property type="evidence" value="ECO:0007669"/>
    <property type="project" value="InterPro"/>
</dbReference>
<dbReference type="FunFam" id="1.10.510.10:FF:000060">
    <property type="entry name" value="G-type lectin S-receptor-like serine/threonine-protein kinase"/>
    <property type="match status" value="1"/>
</dbReference>
<evidence type="ECO:0000256" key="9">
    <source>
        <dbReference type="ARBA" id="ARBA00023170"/>
    </source>
</evidence>
<evidence type="ECO:0000256" key="8">
    <source>
        <dbReference type="ARBA" id="ARBA00023157"/>
    </source>
</evidence>
<sequence>MFSASVDTISLRETMRDGDTIISAHGEFELGFFSPGRSKNRYLGIWYKKISNGTVVWVANRETPLKNALGVVKVHGNGIALLTTNESDIVVWSSNTARSSVKNPTAQLLDTGNLVLRDEDDMAKENFIWQSFDYPGNTLLPGMKFGFDLVTGIDRYFTSWKSLDDPSTGIYTNRLDHTGYSQFFLWKGSVVWSRTGPWVGSQFNGNPNNNPNGIYTDNFVFNEKEKYYKFDLVNKNSSAIVRFVLNPTGVSNILLWNAQNQNWMVLVTLQVSDCDRYGLCGTNGICNINNSPRCECFRGFAPQFPKKWKTLDWSRGCVRKKSLDCGTGEGFVKHSGVKLPDTRYSWYSRNMKLEECAKLCLKNCSCTAYAKADIRKGGSGCFLWFNDLIDIRGYTEDGQDIYIRMAASELEETWGTRLHRRIIVVSVVLFVLLAGISVFRLKKKKLKREERLKFSSESIALTKIESEELELPLISVDIIEKATNMFSDNNKLGEGGFGPVYKGILDNGQEIAVKRLSKNSGQGLEEFKNEVSCIAKLQHRNLVALLGCCVEHGERILIYEYMPHKSLDFFIFDAETAKSLDWAKRYNIIIGIARGLLYLHQDSKLRIIHRDLKASNILLDHEMNPKISDFGLARSFEGSITEANTSRVVGTYGYMSPEYAIDGLFSVKSDVYSFGVLLIEIVSGMRNRLFSHPDHSLNLIGHAWIKYKEDALLGLIDGVILESSNHDEVFRVIQIGLLCVQEDPIERPAMSEVVLMLGSKMKLPHPKQPVDTLSVNDKAVTTVKETVETLTEEAQVKGSNDKTNYNKDPQENLLNPCGKTVRSMDMQLGIQGTTASN</sequence>
<keyword evidence="2" id="KW-0597">Phosphoprotein</keyword>
<dbReference type="Pfam" id="PF08276">
    <property type="entry name" value="PAN_2"/>
    <property type="match status" value="1"/>
</dbReference>
<dbReference type="EMBL" id="JAUIZM010000002">
    <property type="protein sequence ID" value="KAK1396411.1"/>
    <property type="molecule type" value="Genomic_DNA"/>
</dbReference>
<dbReference type="InterPro" id="IPR001480">
    <property type="entry name" value="Bulb-type_lectin_dom"/>
</dbReference>
<evidence type="ECO:0000256" key="3">
    <source>
        <dbReference type="ARBA" id="ARBA00022679"/>
    </source>
</evidence>
<comment type="catalytic activity">
    <reaction evidence="11 13">
        <text>L-threonyl-[protein] + ATP = O-phospho-L-threonyl-[protein] + ADP + H(+)</text>
        <dbReference type="Rhea" id="RHEA:46608"/>
        <dbReference type="Rhea" id="RHEA-COMP:11060"/>
        <dbReference type="Rhea" id="RHEA-COMP:11605"/>
        <dbReference type="ChEBI" id="CHEBI:15378"/>
        <dbReference type="ChEBI" id="CHEBI:30013"/>
        <dbReference type="ChEBI" id="CHEBI:30616"/>
        <dbReference type="ChEBI" id="CHEBI:61977"/>
        <dbReference type="ChEBI" id="CHEBI:456216"/>
        <dbReference type="EC" id="2.7.11.1"/>
    </reaction>
</comment>
<keyword evidence="6 13" id="KW-0418">Kinase</keyword>
<dbReference type="PROSITE" id="PS50011">
    <property type="entry name" value="PROTEIN_KINASE_DOM"/>
    <property type="match status" value="1"/>
</dbReference>
<name>A0AAD8J367_9APIA</name>
<keyword evidence="10" id="KW-0325">Glycoprotein</keyword>
<comment type="similarity">
    <text evidence="13">Belongs to the protein kinase superfamily. Ser/Thr protein kinase family.</text>
</comment>
<dbReference type="PROSITE" id="PS00108">
    <property type="entry name" value="PROTEIN_KINASE_ST"/>
    <property type="match status" value="1"/>
</dbReference>
<dbReference type="InterPro" id="IPR036426">
    <property type="entry name" value="Bulb-type_lectin_dom_sf"/>
</dbReference>
<evidence type="ECO:0000256" key="14">
    <source>
        <dbReference type="SAM" id="Phobius"/>
    </source>
</evidence>
<evidence type="ECO:0000256" key="13">
    <source>
        <dbReference type="PIRNR" id="PIRNR000641"/>
    </source>
</evidence>
<evidence type="ECO:0000259" key="17">
    <source>
        <dbReference type="PROSITE" id="PS50948"/>
    </source>
</evidence>
<dbReference type="FunFam" id="3.50.4.10:FF:000002">
    <property type="entry name" value="G-type lectin S-receptor-like serine/threonine-protein kinase"/>
    <property type="match status" value="1"/>
</dbReference>
<evidence type="ECO:0000313" key="19">
    <source>
        <dbReference type="Proteomes" id="UP001237642"/>
    </source>
</evidence>
<comment type="catalytic activity">
    <reaction evidence="12 13">
        <text>L-seryl-[protein] + ATP = O-phospho-L-seryl-[protein] + ADP + H(+)</text>
        <dbReference type="Rhea" id="RHEA:17989"/>
        <dbReference type="Rhea" id="RHEA-COMP:9863"/>
        <dbReference type="Rhea" id="RHEA-COMP:11604"/>
        <dbReference type="ChEBI" id="CHEBI:15378"/>
        <dbReference type="ChEBI" id="CHEBI:29999"/>
        <dbReference type="ChEBI" id="CHEBI:30616"/>
        <dbReference type="ChEBI" id="CHEBI:83421"/>
        <dbReference type="ChEBI" id="CHEBI:456216"/>
        <dbReference type="EC" id="2.7.11.1"/>
    </reaction>
</comment>
<feature type="domain" description="Bulb-type lectin" evidence="16">
    <location>
        <begin position="6"/>
        <end position="129"/>
    </location>
</feature>
<dbReference type="Gene3D" id="3.50.4.10">
    <property type="entry name" value="Hepatocyte Growth Factor"/>
    <property type="match status" value="1"/>
</dbReference>
<accession>A0AAD8J367</accession>
<keyword evidence="7 13" id="KW-0067">ATP-binding</keyword>
<dbReference type="CDD" id="cd01098">
    <property type="entry name" value="PAN_AP_plant"/>
    <property type="match status" value="1"/>
</dbReference>